<reference evidence="3 4" key="1">
    <citation type="submission" date="2017-09" db="EMBL/GenBank/DDBJ databases">
        <title>Depth-based differentiation of microbial function through sediment-hosted aquifers and enrichment of novel symbionts in the deep terrestrial subsurface.</title>
        <authorList>
            <person name="Probst A.J."/>
            <person name="Ladd B."/>
            <person name="Jarett J.K."/>
            <person name="Geller-Mcgrath D.E."/>
            <person name="Sieber C.M."/>
            <person name="Emerson J.B."/>
            <person name="Anantharaman K."/>
            <person name="Thomas B.C."/>
            <person name="Malmstrom R."/>
            <person name="Stieglmeier M."/>
            <person name="Klingl A."/>
            <person name="Woyke T."/>
            <person name="Ryan C.M."/>
            <person name="Banfield J.F."/>
        </authorList>
    </citation>
    <scope>NUCLEOTIDE SEQUENCE [LARGE SCALE GENOMIC DNA]</scope>
    <source>
        <strain evidence="3">CG23_combo_of_CG06-09_8_20_14_all_39_25</strain>
    </source>
</reference>
<gene>
    <name evidence="3" type="ORF">COX38_00175</name>
</gene>
<comment type="caution">
    <text evidence="3">The sequence shown here is derived from an EMBL/GenBank/DDBJ whole genome shotgun (WGS) entry which is preliminary data.</text>
</comment>
<dbReference type="GO" id="GO:0005737">
    <property type="term" value="C:cytoplasm"/>
    <property type="evidence" value="ECO:0007669"/>
    <property type="project" value="TreeGrafter"/>
</dbReference>
<dbReference type="Pfam" id="PF03129">
    <property type="entry name" value="HGTP_anticodon"/>
    <property type="match status" value="1"/>
</dbReference>
<dbReference type="InterPro" id="IPR036621">
    <property type="entry name" value="Anticodon-bd_dom_sf"/>
</dbReference>
<evidence type="ECO:0000313" key="3">
    <source>
        <dbReference type="EMBL" id="PIP22509.1"/>
    </source>
</evidence>
<dbReference type="Proteomes" id="UP000229054">
    <property type="component" value="Unassembled WGS sequence"/>
</dbReference>
<dbReference type="Gene3D" id="3.40.50.800">
    <property type="entry name" value="Anticodon-binding domain"/>
    <property type="match status" value="1"/>
</dbReference>
<evidence type="ECO:0000259" key="2">
    <source>
        <dbReference type="Pfam" id="PF03129"/>
    </source>
</evidence>
<evidence type="ECO:0000256" key="1">
    <source>
        <dbReference type="ARBA" id="ARBA00023146"/>
    </source>
</evidence>
<name>A0A2G9YTJ7_9BACT</name>
<dbReference type="InterPro" id="IPR004154">
    <property type="entry name" value="Anticodon-bd"/>
</dbReference>
<evidence type="ECO:0000313" key="4">
    <source>
        <dbReference type="Proteomes" id="UP000229054"/>
    </source>
</evidence>
<organism evidence="3 4">
    <name type="scientific">Candidatus Nealsonbacteria bacterium CG23_combo_of_CG06-09_8_20_14_all_39_25</name>
    <dbReference type="NCBI Taxonomy" id="1974723"/>
    <lineage>
        <taxon>Bacteria</taxon>
        <taxon>Candidatus Nealsoniibacteriota</taxon>
    </lineage>
</organism>
<dbReference type="PANTHER" id="PTHR10745">
    <property type="entry name" value="GLYCYL-TRNA SYNTHETASE/DNA POLYMERASE SUBUNIT GAMMA-2"/>
    <property type="match status" value="1"/>
</dbReference>
<dbReference type="GO" id="GO:0004820">
    <property type="term" value="F:glycine-tRNA ligase activity"/>
    <property type="evidence" value="ECO:0007669"/>
    <property type="project" value="TreeGrafter"/>
</dbReference>
<dbReference type="PANTHER" id="PTHR10745:SF0">
    <property type="entry name" value="GLYCINE--TRNA LIGASE"/>
    <property type="match status" value="1"/>
</dbReference>
<keyword evidence="3" id="KW-0436">Ligase</keyword>
<dbReference type="AlphaFoldDB" id="A0A2G9YTJ7"/>
<dbReference type="SUPFAM" id="SSF52954">
    <property type="entry name" value="Class II aaRS ABD-related"/>
    <property type="match status" value="1"/>
</dbReference>
<accession>A0A2G9YTJ7</accession>
<keyword evidence="1" id="KW-0030">Aminoacyl-tRNA synthetase</keyword>
<protein>
    <submittedName>
        <fullName evidence="3">Glycine--tRNA ligase</fullName>
    </submittedName>
</protein>
<dbReference type="EMBL" id="PCRN01000007">
    <property type="protein sequence ID" value="PIP22509.1"/>
    <property type="molecule type" value="Genomic_DNA"/>
</dbReference>
<feature type="non-terminal residue" evidence="3">
    <location>
        <position position="1"/>
    </location>
</feature>
<proteinExistence type="predicted"/>
<dbReference type="InterPro" id="IPR027031">
    <property type="entry name" value="Gly-tRNA_synthase/POLG2"/>
</dbReference>
<dbReference type="GO" id="GO:0006426">
    <property type="term" value="P:glycyl-tRNA aminoacylation"/>
    <property type="evidence" value="ECO:0007669"/>
    <property type="project" value="TreeGrafter"/>
</dbReference>
<feature type="domain" description="Anticodon-binding" evidence="2">
    <location>
        <begin position="1"/>
        <end position="48"/>
    </location>
</feature>
<sequence length="63" mass="7278">RRGDEVGTIVSIACDFQTLEDNTVTLRDRDSMKQIRVEIPKLKDIIQKILEGEDFFKLGEIIK</sequence>